<keyword evidence="4" id="KW-0460">Magnesium</keyword>
<dbReference type="InterPro" id="IPR023214">
    <property type="entry name" value="HAD_sf"/>
</dbReference>
<gene>
    <name evidence="5" type="ORF">HNR55_001239</name>
</gene>
<dbReference type="Gene3D" id="1.10.150.520">
    <property type="match status" value="1"/>
</dbReference>
<protein>
    <submittedName>
        <fullName evidence="5">Putative hydrolase of the HAD superfamily</fullName>
    </submittedName>
</protein>
<comment type="caution">
    <text evidence="5">The sequence shown here is derived from an EMBL/GenBank/DDBJ whole genome shotgun (WGS) entry which is preliminary data.</text>
</comment>
<dbReference type="InterPro" id="IPR051400">
    <property type="entry name" value="HAD-like_hydrolase"/>
</dbReference>
<dbReference type="SUPFAM" id="SSF56784">
    <property type="entry name" value="HAD-like"/>
    <property type="match status" value="1"/>
</dbReference>
<dbReference type="RefSeq" id="WP_166114224.1">
    <property type="nucleotide sequence ID" value="NZ_BAABDB010000004.1"/>
</dbReference>
<dbReference type="GO" id="GO:0044281">
    <property type="term" value="P:small molecule metabolic process"/>
    <property type="evidence" value="ECO:0007669"/>
    <property type="project" value="UniProtKB-ARBA"/>
</dbReference>
<name>A0A841QE32_9PROT</name>
<keyword evidence="3 5" id="KW-0378">Hydrolase</keyword>
<dbReference type="Pfam" id="PF00702">
    <property type="entry name" value="Hydrolase"/>
    <property type="match status" value="1"/>
</dbReference>
<evidence type="ECO:0000313" key="5">
    <source>
        <dbReference type="EMBL" id="MBB6456658.1"/>
    </source>
</evidence>
<proteinExistence type="predicted"/>
<dbReference type="GO" id="GO:0046872">
    <property type="term" value="F:metal ion binding"/>
    <property type="evidence" value="ECO:0007669"/>
    <property type="project" value="UniProtKB-KW"/>
</dbReference>
<keyword evidence="6" id="KW-1185">Reference proteome</keyword>
<dbReference type="AlphaFoldDB" id="A0A841QE32"/>
<dbReference type="InterPro" id="IPR006439">
    <property type="entry name" value="HAD-SF_hydro_IA"/>
</dbReference>
<sequence length="219" mass="24764">MSVSKYINISLSDVQGVLIDLDDTLYVYEDNHDRALKDVHKEFFSDMDYSEFARFYRNARNAVTQRLVPQGACRSRLFAFQNIFETLGVQQPFVRAYVADALYWDSFIANMVLAPAADAFLVRCETLGLPVCIVSDMTAHVQIRKIEKLGLAKRIAHLITSEEVGAEKPDARMFLAGMQKLGIRRGEDVIMIGDSLEKDIIGAQTINIRAYQVSLTQEF</sequence>
<organism evidence="5 6">
    <name type="scientific">Acetobacter lovaniensis</name>
    <dbReference type="NCBI Taxonomy" id="104100"/>
    <lineage>
        <taxon>Bacteria</taxon>
        <taxon>Pseudomonadati</taxon>
        <taxon>Pseudomonadota</taxon>
        <taxon>Alphaproteobacteria</taxon>
        <taxon>Acetobacterales</taxon>
        <taxon>Acetobacteraceae</taxon>
        <taxon>Acetobacter</taxon>
    </lineage>
</organism>
<reference evidence="5 6" key="1">
    <citation type="submission" date="2020-08" db="EMBL/GenBank/DDBJ databases">
        <title>Genomic Encyclopedia of Type Strains, Phase IV (KMG-IV): sequencing the most valuable type-strain genomes for metagenomic binning, comparative biology and taxonomic classification.</title>
        <authorList>
            <person name="Goeker M."/>
        </authorList>
    </citation>
    <scope>NUCLEOTIDE SEQUENCE [LARGE SCALE GENOMIC DNA]</scope>
    <source>
        <strain evidence="5 6">DSM 4491</strain>
    </source>
</reference>
<dbReference type="EMBL" id="JACHIE010000004">
    <property type="protein sequence ID" value="MBB6456658.1"/>
    <property type="molecule type" value="Genomic_DNA"/>
</dbReference>
<evidence type="ECO:0000256" key="3">
    <source>
        <dbReference type="ARBA" id="ARBA00022801"/>
    </source>
</evidence>
<keyword evidence="2" id="KW-0479">Metal-binding</keyword>
<dbReference type="SFLD" id="SFLDS00003">
    <property type="entry name" value="Haloacid_Dehalogenase"/>
    <property type="match status" value="1"/>
</dbReference>
<comment type="cofactor">
    <cofactor evidence="1">
        <name>Mg(2+)</name>
        <dbReference type="ChEBI" id="CHEBI:18420"/>
    </cofactor>
</comment>
<evidence type="ECO:0000256" key="4">
    <source>
        <dbReference type="ARBA" id="ARBA00022842"/>
    </source>
</evidence>
<dbReference type="Proteomes" id="UP000578000">
    <property type="component" value="Unassembled WGS sequence"/>
</dbReference>
<dbReference type="Gene3D" id="3.40.50.1000">
    <property type="entry name" value="HAD superfamily/HAD-like"/>
    <property type="match status" value="1"/>
</dbReference>
<evidence type="ECO:0000313" key="6">
    <source>
        <dbReference type="Proteomes" id="UP000578000"/>
    </source>
</evidence>
<dbReference type="NCBIfam" id="TIGR01549">
    <property type="entry name" value="HAD-SF-IA-v1"/>
    <property type="match status" value="1"/>
</dbReference>
<evidence type="ECO:0000256" key="1">
    <source>
        <dbReference type="ARBA" id="ARBA00001946"/>
    </source>
</evidence>
<dbReference type="GO" id="GO:0016791">
    <property type="term" value="F:phosphatase activity"/>
    <property type="evidence" value="ECO:0007669"/>
    <property type="project" value="TreeGrafter"/>
</dbReference>
<evidence type="ECO:0000256" key="2">
    <source>
        <dbReference type="ARBA" id="ARBA00022723"/>
    </source>
</evidence>
<dbReference type="PANTHER" id="PTHR46470:SF2">
    <property type="entry name" value="GLYCERALDEHYDE 3-PHOSPHATE PHOSPHATASE"/>
    <property type="match status" value="1"/>
</dbReference>
<dbReference type="PANTHER" id="PTHR46470">
    <property type="entry name" value="N-ACYLNEURAMINATE-9-PHOSPHATASE"/>
    <property type="match status" value="1"/>
</dbReference>
<dbReference type="InterPro" id="IPR036412">
    <property type="entry name" value="HAD-like_sf"/>
</dbReference>
<accession>A0A841QE32</accession>
<dbReference type="SFLD" id="SFLDG01129">
    <property type="entry name" value="C1.5:_HAD__Beta-PGM__Phosphata"/>
    <property type="match status" value="1"/>
</dbReference>